<evidence type="ECO:0000256" key="2">
    <source>
        <dbReference type="SAM" id="Phobius"/>
    </source>
</evidence>
<evidence type="ECO:0000256" key="1">
    <source>
        <dbReference type="SAM" id="MobiDB-lite"/>
    </source>
</evidence>
<organism evidence="3 4">
    <name type="scientific">Sistotremastrum niveocremeum HHB9708</name>
    <dbReference type="NCBI Taxonomy" id="1314777"/>
    <lineage>
        <taxon>Eukaryota</taxon>
        <taxon>Fungi</taxon>
        <taxon>Dikarya</taxon>
        <taxon>Basidiomycota</taxon>
        <taxon>Agaricomycotina</taxon>
        <taxon>Agaricomycetes</taxon>
        <taxon>Sistotremastrales</taxon>
        <taxon>Sistotremastraceae</taxon>
        <taxon>Sertulicium</taxon>
        <taxon>Sertulicium niveocremeum</taxon>
    </lineage>
</organism>
<proteinExistence type="predicted"/>
<evidence type="ECO:0000313" key="3">
    <source>
        <dbReference type="EMBL" id="KZS92700.1"/>
    </source>
</evidence>
<name>A0A164TWL0_9AGAM</name>
<feature type="transmembrane region" description="Helical" evidence="2">
    <location>
        <begin position="94"/>
        <end position="116"/>
    </location>
</feature>
<accession>A0A164TWL0</accession>
<keyword evidence="2" id="KW-0812">Transmembrane</keyword>
<dbReference type="AlphaFoldDB" id="A0A164TWL0"/>
<feature type="region of interest" description="Disordered" evidence="1">
    <location>
        <begin position="22"/>
        <end position="43"/>
    </location>
</feature>
<feature type="transmembrane region" description="Helical" evidence="2">
    <location>
        <begin position="137"/>
        <end position="160"/>
    </location>
</feature>
<keyword evidence="4" id="KW-1185">Reference proteome</keyword>
<feature type="transmembrane region" description="Helical" evidence="2">
    <location>
        <begin position="172"/>
        <end position="194"/>
    </location>
</feature>
<reference evidence="3 4" key="1">
    <citation type="journal article" date="2016" name="Mol. Biol. Evol.">
        <title>Comparative Genomics of Early-Diverging Mushroom-Forming Fungi Provides Insights into the Origins of Lignocellulose Decay Capabilities.</title>
        <authorList>
            <person name="Nagy L.G."/>
            <person name="Riley R."/>
            <person name="Tritt A."/>
            <person name="Adam C."/>
            <person name="Daum C."/>
            <person name="Floudas D."/>
            <person name="Sun H."/>
            <person name="Yadav J.S."/>
            <person name="Pangilinan J."/>
            <person name="Larsson K.H."/>
            <person name="Matsuura K."/>
            <person name="Barry K."/>
            <person name="Labutti K."/>
            <person name="Kuo R."/>
            <person name="Ohm R.A."/>
            <person name="Bhattacharya S.S."/>
            <person name="Shirouzu T."/>
            <person name="Yoshinaga Y."/>
            <person name="Martin F.M."/>
            <person name="Grigoriev I.V."/>
            <person name="Hibbett D.S."/>
        </authorList>
    </citation>
    <scope>NUCLEOTIDE SEQUENCE [LARGE SCALE GENOMIC DNA]</scope>
    <source>
        <strain evidence="3 4">HHB9708</strain>
    </source>
</reference>
<protein>
    <submittedName>
        <fullName evidence="3">Uncharacterized protein</fullName>
    </submittedName>
</protein>
<evidence type="ECO:0000313" key="4">
    <source>
        <dbReference type="Proteomes" id="UP000076722"/>
    </source>
</evidence>
<dbReference type="EMBL" id="KV419409">
    <property type="protein sequence ID" value="KZS92700.1"/>
    <property type="molecule type" value="Genomic_DNA"/>
</dbReference>
<keyword evidence="2" id="KW-0472">Membrane</keyword>
<dbReference type="Proteomes" id="UP000076722">
    <property type="component" value="Unassembled WGS sequence"/>
</dbReference>
<keyword evidence="2" id="KW-1133">Transmembrane helix</keyword>
<sequence>MNKRSFDRDELEVHEADFAALSSSTPTVRTTSHGSPRGGSNQSPVKLLSGVEKLLPSSAFLQYVITPIVIHILIPMPLLVLNPSCLEWSTYFDNRISACSMVLGPFLTVIFSFVYYSTMSSVPKSTPGLNYGKRRAWFRLVATLSWALTGLGYIYAFNLIAQSTFVATEWPIWAVSNSLLALSECAVLLTLLGGFSTWFPKRKTNYLGYTAFLWIFGIAVLQDDIPTTPKAPFCR</sequence>
<gene>
    <name evidence="3" type="ORF">SISNIDRAFT_466591</name>
</gene>
<feature type="transmembrane region" description="Helical" evidence="2">
    <location>
        <begin position="54"/>
        <end position="74"/>
    </location>
</feature>
<feature type="transmembrane region" description="Helical" evidence="2">
    <location>
        <begin position="206"/>
        <end position="222"/>
    </location>
</feature>